<gene>
    <name evidence="2" type="ORF">COV23_01850</name>
</gene>
<dbReference type="CDD" id="cd07067">
    <property type="entry name" value="HP_PGM_like"/>
    <property type="match status" value="1"/>
</dbReference>
<proteinExistence type="predicted"/>
<dbReference type="SUPFAM" id="SSF53254">
    <property type="entry name" value="Phosphoglycerate mutase-like"/>
    <property type="match status" value="1"/>
</dbReference>
<dbReference type="PANTHER" id="PTHR46192">
    <property type="entry name" value="BROAD-RANGE ACID PHOSPHATASE DET1"/>
    <property type="match status" value="1"/>
</dbReference>
<feature type="binding site" evidence="1">
    <location>
        <position position="108"/>
    </location>
    <ligand>
        <name>substrate</name>
    </ligand>
</feature>
<organism evidence="2 3">
    <name type="scientific">Candidatus Wolfebacteria bacterium CG10_big_fil_rev_8_21_14_0_10_31_9</name>
    <dbReference type="NCBI Taxonomy" id="1975070"/>
    <lineage>
        <taxon>Bacteria</taxon>
        <taxon>Candidatus Wolfeibacteriota</taxon>
    </lineage>
</organism>
<name>A0A2H0RC72_9BACT</name>
<comment type="caution">
    <text evidence="2">The sequence shown here is derived from an EMBL/GenBank/DDBJ whole genome shotgun (WGS) entry which is preliminary data.</text>
</comment>
<dbReference type="InterPro" id="IPR029033">
    <property type="entry name" value="His_PPase_superfam"/>
</dbReference>
<dbReference type="Gene3D" id="3.40.50.1240">
    <property type="entry name" value="Phosphoglycerate mutase-like"/>
    <property type="match status" value="1"/>
</dbReference>
<dbReference type="SMART" id="SM00855">
    <property type="entry name" value="PGAM"/>
    <property type="match status" value="1"/>
</dbReference>
<dbReference type="Proteomes" id="UP000231602">
    <property type="component" value="Unassembled WGS sequence"/>
</dbReference>
<dbReference type="InterPro" id="IPR013078">
    <property type="entry name" value="His_Pase_superF_clade-1"/>
</dbReference>
<evidence type="ECO:0008006" key="4">
    <source>
        <dbReference type="Google" id="ProtNLM"/>
    </source>
</evidence>
<dbReference type="AlphaFoldDB" id="A0A2H0RC72"/>
<protein>
    <recommendedName>
        <fullName evidence="4">Histidine phosphatase family protein</fullName>
    </recommendedName>
</protein>
<sequence>MKWPNSLTFIRHGESTFNYLKIKKQKNPEYKIFYELFDKEFAFAQDENWPSEELKILAKKIWQDTRLSVSDYNTPLTDEGFNQARKTGEALVNKINLPNVIYVSPYLRTRQTFEAIKEKWPELSNVKIVYEERIREQEHGIGTIFNDWRIYYVFNPLQGLLFKLEGNYAYRFLNGENKADVRDRVRSFLTTLIRENSSQNVLVISHHLTLLSLRSNLERWDREKFIGMDKDDKPINCGVTIYRGQSGQGKDGKLILEKYNQKLY</sequence>
<dbReference type="InterPro" id="IPR052765">
    <property type="entry name" value="PGM-Related"/>
</dbReference>
<dbReference type="EMBL" id="PCXV01000029">
    <property type="protein sequence ID" value="PIR44077.1"/>
    <property type="molecule type" value="Genomic_DNA"/>
</dbReference>
<evidence type="ECO:0000313" key="2">
    <source>
        <dbReference type="EMBL" id="PIR44077.1"/>
    </source>
</evidence>
<dbReference type="Pfam" id="PF00300">
    <property type="entry name" value="His_Phos_1"/>
    <property type="match status" value="1"/>
</dbReference>
<evidence type="ECO:0000313" key="3">
    <source>
        <dbReference type="Proteomes" id="UP000231602"/>
    </source>
</evidence>
<accession>A0A2H0RC72</accession>
<evidence type="ECO:0000256" key="1">
    <source>
        <dbReference type="PIRSR" id="PIRSR613078-2"/>
    </source>
</evidence>
<reference evidence="2 3" key="1">
    <citation type="submission" date="2017-09" db="EMBL/GenBank/DDBJ databases">
        <title>Depth-based differentiation of microbial function through sediment-hosted aquifers and enrichment of novel symbionts in the deep terrestrial subsurface.</title>
        <authorList>
            <person name="Probst A.J."/>
            <person name="Ladd B."/>
            <person name="Jarett J.K."/>
            <person name="Geller-Mcgrath D.E."/>
            <person name="Sieber C.M."/>
            <person name="Emerson J.B."/>
            <person name="Anantharaman K."/>
            <person name="Thomas B.C."/>
            <person name="Malmstrom R."/>
            <person name="Stieglmeier M."/>
            <person name="Klingl A."/>
            <person name="Woyke T."/>
            <person name="Ryan C.M."/>
            <person name="Banfield J.F."/>
        </authorList>
    </citation>
    <scope>NUCLEOTIDE SEQUENCE [LARGE SCALE GENOMIC DNA]</scope>
    <source>
        <strain evidence="2">CG10_big_fil_rev_8_21_14_0_10_31_9</strain>
    </source>
</reference>